<dbReference type="AlphaFoldDB" id="A0A1U9QMR8"/>
<organism evidence="1 2">
    <name type="scientific">Streptomyces niveus</name>
    <name type="common">Streptomyces spheroides</name>
    <dbReference type="NCBI Taxonomy" id="193462"/>
    <lineage>
        <taxon>Bacteria</taxon>
        <taxon>Bacillati</taxon>
        <taxon>Actinomycetota</taxon>
        <taxon>Actinomycetes</taxon>
        <taxon>Kitasatosporales</taxon>
        <taxon>Streptomycetaceae</taxon>
        <taxon>Streptomyces</taxon>
    </lineage>
</organism>
<proteinExistence type="predicted"/>
<accession>A0A1U9QMR8</accession>
<keyword evidence="2" id="KW-1185">Reference proteome</keyword>
<gene>
    <name evidence="1" type="ORF">BBN63_00405</name>
</gene>
<dbReference type="KEGG" id="snw:BBN63_00405"/>
<reference evidence="1 2" key="1">
    <citation type="submission" date="2016-11" db="EMBL/GenBank/DDBJ databases">
        <title>Complete genome sequence of Streptomyces niveus SCSIO 3406.</title>
        <authorList>
            <person name="Zhu Q."/>
            <person name="Cheng W."/>
            <person name="Song Y."/>
            <person name="Li Q."/>
            <person name="Ju J."/>
        </authorList>
    </citation>
    <scope>NUCLEOTIDE SEQUENCE [LARGE SCALE GENOMIC DNA]</scope>
    <source>
        <strain evidence="1 2">SCSIO 3406</strain>
    </source>
</reference>
<sequence length="110" mass="12385">MPGLPGDLMIRVADGLYYQAPQMTVGECVDDMSPVLSGPHQLCQAQFRQMLAHCGLCRSTRFSKSAHIGLTLGEQPQKVESRRVREQCEEGRRRCQLRCARGMLMRITCC</sequence>
<name>A0A1U9QMR8_STRNV</name>
<protein>
    <submittedName>
        <fullName evidence="1">Uncharacterized protein</fullName>
    </submittedName>
</protein>
<evidence type="ECO:0000313" key="1">
    <source>
        <dbReference type="EMBL" id="AQU64955.1"/>
    </source>
</evidence>
<dbReference type="EMBL" id="CP018047">
    <property type="protein sequence ID" value="AQU64955.1"/>
    <property type="molecule type" value="Genomic_DNA"/>
</dbReference>
<dbReference type="Proteomes" id="UP000189677">
    <property type="component" value="Chromosome"/>
</dbReference>
<evidence type="ECO:0000313" key="2">
    <source>
        <dbReference type="Proteomes" id="UP000189677"/>
    </source>
</evidence>